<evidence type="ECO:0000313" key="1">
    <source>
        <dbReference type="EMBL" id="AXB46559.1"/>
    </source>
</evidence>
<dbReference type="KEGG" id="aab:A4R43_32320"/>
<organism evidence="1 2">
    <name type="scientific">Amycolatopsis albispora</name>
    <dbReference type="NCBI Taxonomy" id="1804986"/>
    <lineage>
        <taxon>Bacteria</taxon>
        <taxon>Bacillati</taxon>
        <taxon>Actinomycetota</taxon>
        <taxon>Actinomycetes</taxon>
        <taxon>Pseudonocardiales</taxon>
        <taxon>Pseudonocardiaceae</taxon>
        <taxon>Amycolatopsis</taxon>
    </lineage>
</organism>
<sequence>MTIVAGTLDRPIDAGTARAVAERVHGEHLLDLLVDGARFGVAGRSGLSVYPALEQAGADFVDALAEAGYTLRHWDRVEWVAGAAVSDGP</sequence>
<dbReference type="EMBL" id="CP015163">
    <property type="protein sequence ID" value="AXB46559.1"/>
    <property type="molecule type" value="Genomic_DNA"/>
</dbReference>
<dbReference type="Proteomes" id="UP000250434">
    <property type="component" value="Chromosome"/>
</dbReference>
<dbReference type="AlphaFoldDB" id="A0A344LET5"/>
<gene>
    <name evidence="1" type="ORF">A4R43_32320</name>
</gene>
<evidence type="ECO:0000313" key="2">
    <source>
        <dbReference type="Proteomes" id="UP000250434"/>
    </source>
</evidence>
<keyword evidence="2" id="KW-1185">Reference proteome</keyword>
<reference evidence="1 2" key="1">
    <citation type="submission" date="2016-04" db="EMBL/GenBank/DDBJ databases">
        <title>Complete genome sequence and analysis of deep-sea sediment isolate, Amycolatopsis sp. WP1.</title>
        <authorList>
            <person name="Wang H."/>
            <person name="Chen S."/>
            <person name="Wu Q."/>
        </authorList>
    </citation>
    <scope>NUCLEOTIDE SEQUENCE [LARGE SCALE GENOMIC DNA]</scope>
    <source>
        <strain evidence="1 2">WP1</strain>
    </source>
</reference>
<protein>
    <submittedName>
        <fullName evidence="1">Uncharacterized protein</fullName>
    </submittedName>
</protein>
<accession>A0A344LET5</accession>
<proteinExistence type="predicted"/>
<name>A0A344LET5_9PSEU</name>